<name>A0A482Y3K0_9EURY</name>
<protein>
    <recommendedName>
        <fullName evidence="2">DUF7511 domain-containing protein</fullName>
    </recommendedName>
</protein>
<dbReference type="EMBL" id="SHMP01000009">
    <property type="protein sequence ID" value="RZV06083.1"/>
    <property type="molecule type" value="Genomic_DNA"/>
</dbReference>
<accession>A0A482Y3K0</accession>
<dbReference type="Pfam" id="PF24351">
    <property type="entry name" value="DUF7511"/>
    <property type="match status" value="1"/>
</dbReference>
<dbReference type="Proteomes" id="UP000291097">
    <property type="component" value="Unassembled WGS sequence"/>
</dbReference>
<evidence type="ECO:0000313" key="4">
    <source>
        <dbReference type="Proteomes" id="UP000291097"/>
    </source>
</evidence>
<evidence type="ECO:0000313" key="3">
    <source>
        <dbReference type="EMBL" id="RZV06083.1"/>
    </source>
</evidence>
<evidence type="ECO:0000256" key="1">
    <source>
        <dbReference type="SAM" id="MobiDB-lite"/>
    </source>
</evidence>
<evidence type="ECO:0000259" key="2">
    <source>
        <dbReference type="Pfam" id="PF24351"/>
    </source>
</evidence>
<sequence length="87" mass="9666">MGQRTPNTTAKKRSESRIKRQYLTDHVTDTRFTSSAEHPAPECCAIIESMDSGPNLCTIYSISPEDSLVTAWISAHEGSYCTLEDAR</sequence>
<feature type="region of interest" description="Disordered" evidence="1">
    <location>
        <begin position="1"/>
        <end position="20"/>
    </location>
</feature>
<proteinExistence type="predicted"/>
<reference evidence="3 4" key="1">
    <citation type="submission" date="2019-02" db="EMBL/GenBank/DDBJ databases">
        <title>Genomic Encyclopedia of Archaeal and Bacterial Type Strains, Phase II (KMG-II): from individual species to whole genera.</title>
        <authorList>
            <person name="Goeker M."/>
        </authorList>
    </citation>
    <scope>NUCLEOTIDE SEQUENCE [LARGE SCALE GENOMIC DNA]</scope>
    <source>
        <strain evidence="3 4">DSM 18328</strain>
    </source>
</reference>
<gene>
    <name evidence="3" type="ORF">BDK88_4038</name>
</gene>
<dbReference type="InterPro" id="IPR055933">
    <property type="entry name" value="DUF7511"/>
</dbReference>
<comment type="caution">
    <text evidence="3">The sequence shown here is derived from an EMBL/GenBank/DDBJ whole genome shotgun (WGS) entry which is preliminary data.</text>
</comment>
<feature type="domain" description="DUF7511" evidence="2">
    <location>
        <begin position="44"/>
        <end position="87"/>
    </location>
</feature>
<organism evidence="3 4">
    <name type="scientific">Natrinema hispanicum</name>
    <dbReference type="NCBI Taxonomy" id="392421"/>
    <lineage>
        <taxon>Archaea</taxon>
        <taxon>Methanobacteriati</taxon>
        <taxon>Methanobacteriota</taxon>
        <taxon>Stenosarchaea group</taxon>
        <taxon>Halobacteria</taxon>
        <taxon>Halobacteriales</taxon>
        <taxon>Natrialbaceae</taxon>
        <taxon>Natrinema</taxon>
    </lineage>
</organism>
<dbReference type="AlphaFoldDB" id="A0A482Y3K0"/>